<proteinExistence type="predicted"/>
<dbReference type="InterPro" id="IPR023610">
    <property type="entry name" value="PInositol-4/5-P-5/4-kinase"/>
</dbReference>
<dbReference type="PANTHER" id="PTHR23086">
    <property type="entry name" value="PHOSPHATIDYLINOSITOL-4-PHOSPHATE 5-KINASE"/>
    <property type="match status" value="1"/>
</dbReference>
<gene>
    <name evidence="14" type="ORF">O9G_003416</name>
</gene>
<dbReference type="FunFam" id="3.30.800.10:FF:000009">
    <property type="entry name" value="Phosphatidylinositol 4-phosphate 5-kinase its3"/>
    <property type="match status" value="1"/>
</dbReference>
<keyword evidence="5 11" id="KW-0547">Nucleotide-binding</keyword>
<feature type="compositionally biased region" description="Acidic residues" evidence="12">
    <location>
        <begin position="1"/>
        <end position="11"/>
    </location>
</feature>
<dbReference type="HOGENOM" id="CLU_004312_4_3_1"/>
<evidence type="ECO:0000256" key="11">
    <source>
        <dbReference type="PROSITE-ProRule" id="PRU00781"/>
    </source>
</evidence>
<dbReference type="AlphaFoldDB" id="A0A075AU76"/>
<evidence type="ECO:0000256" key="5">
    <source>
        <dbReference type="ARBA" id="ARBA00022741"/>
    </source>
</evidence>
<feature type="compositionally biased region" description="Basic residues" evidence="12">
    <location>
        <begin position="126"/>
        <end position="135"/>
    </location>
</feature>
<comment type="catalytic activity">
    <reaction evidence="1">
        <text>a 1,2-diacyl-sn-glycero-3-phospho-(1D-myo-inositol 4-phosphate) + ATP = a 1,2-diacyl-sn-glycero-3-phospho-(1D-myo-inositol-4,5-bisphosphate) + ADP + H(+)</text>
        <dbReference type="Rhea" id="RHEA:14425"/>
        <dbReference type="ChEBI" id="CHEBI:15378"/>
        <dbReference type="ChEBI" id="CHEBI:30616"/>
        <dbReference type="ChEBI" id="CHEBI:58178"/>
        <dbReference type="ChEBI" id="CHEBI:58456"/>
        <dbReference type="ChEBI" id="CHEBI:456216"/>
        <dbReference type="EC" id="2.7.1.68"/>
    </reaction>
</comment>
<keyword evidence="3" id="KW-0597">Phosphoprotein</keyword>
<dbReference type="InterPro" id="IPR002498">
    <property type="entry name" value="PInositol-4-P-4/5-kinase_core"/>
</dbReference>
<feature type="region of interest" description="Disordered" evidence="12">
    <location>
        <begin position="93"/>
        <end position="144"/>
    </location>
</feature>
<evidence type="ECO:0000256" key="8">
    <source>
        <dbReference type="ARBA" id="ARBA00078403"/>
    </source>
</evidence>
<name>A0A075AU76_ROZAC</name>
<evidence type="ECO:0000256" key="2">
    <source>
        <dbReference type="ARBA" id="ARBA00012172"/>
    </source>
</evidence>
<evidence type="ECO:0000256" key="10">
    <source>
        <dbReference type="ARBA" id="ARBA00082306"/>
    </source>
</evidence>
<protein>
    <recommendedName>
        <fullName evidence="2">1-phosphatidylinositol-4-phosphate 5-kinase</fullName>
        <ecNumber evidence="2">2.7.1.68</ecNumber>
    </recommendedName>
    <alternativeName>
        <fullName evidence="10">1-phosphatidylinositol 4-phosphate kinase</fullName>
    </alternativeName>
    <alternativeName>
        <fullName evidence="8">Diphosphoinositide kinase</fullName>
    </alternativeName>
    <alternativeName>
        <fullName evidence="9">PIP5K</fullName>
    </alternativeName>
</protein>
<evidence type="ECO:0000259" key="13">
    <source>
        <dbReference type="PROSITE" id="PS51455"/>
    </source>
</evidence>
<evidence type="ECO:0000256" key="12">
    <source>
        <dbReference type="SAM" id="MobiDB-lite"/>
    </source>
</evidence>
<organism evidence="14 15">
    <name type="scientific">Rozella allomycis (strain CSF55)</name>
    <dbReference type="NCBI Taxonomy" id="988480"/>
    <lineage>
        <taxon>Eukaryota</taxon>
        <taxon>Fungi</taxon>
        <taxon>Fungi incertae sedis</taxon>
        <taxon>Cryptomycota</taxon>
        <taxon>Cryptomycota incertae sedis</taxon>
        <taxon>Rozella</taxon>
    </lineage>
</organism>
<evidence type="ECO:0000256" key="7">
    <source>
        <dbReference type="ARBA" id="ARBA00022840"/>
    </source>
</evidence>
<evidence type="ECO:0000256" key="9">
    <source>
        <dbReference type="ARBA" id="ARBA00080374"/>
    </source>
</evidence>
<dbReference type="Gene3D" id="3.30.800.10">
    <property type="entry name" value="Phosphatidylinositol Phosphate Kinase II Beta"/>
    <property type="match status" value="1"/>
</dbReference>
<dbReference type="OMA" id="CIFYADD"/>
<dbReference type="GO" id="GO:0046854">
    <property type="term" value="P:phosphatidylinositol phosphate biosynthetic process"/>
    <property type="evidence" value="ECO:0007669"/>
    <property type="project" value="TreeGrafter"/>
</dbReference>
<dbReference type="GO" id="GO:0016308">
    <property type="term" value="F:1-phosphatidylinositol-4-phosphate 5-kinase activity"/>
    <property type="evidence" value="ECO:0007669"/>
    <property type="project" value="UniProtKB-EC"/>
</dbReference>
<evidence type="ECO:0000256" key="6">
    <source>
        <dbReference type="ARBA" id="ARBA00022777"/>
    </source>
</evidence>
<dbReference type="GO" id="GO:0005524">
    <property type="term" value="F:ATP binding"/>
    <property type="evidence" value="ECO:0007669"/>
    <property type="project" value="UniProtKB-UniRule"/>
</dbReference>
<keyword evidence="7 11" id="KW-0067">ATP-binding</keyword>
<dbReference type="Pfam" id="PF01504">
    <property type="entry name" value="PIP5K"/>
    <property type="match status" value="1"/>
</dbReference>
<keyword evidence="4 11" id="KW-0808">Transferase</keyword>
<evidence type="ECO:0000313" key="14">
    <source>
        <dbReference type="EMBL" id="EPZ32272.1"/>
    </source>
</evidence>
<sequence length="619" mass="71329">MQSESPEEDAESNQSNNRETIEEKIEDDKVPQLRIATSSQLLKRRPNSFAGTHLADSARTGVLIVGSQTQIRHMNNITSPLINVTPLEAESHKTDAENYIRRRNTVSTPSPEPNSPPREGSVIEGKKRRSLKKKKDKSDSDSDVVQFGTKIGEDHRNYVLMYDMLTGIRCAVSRCEAKPLRDVTNDDFKAAHKLAFDITGNELTPSSKYDFKFKDYAPWVFRHIRKEFKIDAAEYLISLTGKYVLSEMGSSGKSGSFFYYSRDYRFIIKTIHHEEHRFMRKILRNYYNHIKQNPDTLISRFYGLYRVKLPHSRKIHFVVMGNIFPPHKDIHEIYDLKGSTVGRMVSKESIEGNPRSVRKDLNWLEKKMILEINTSKRKILIDQIHKDCKFLSSQNIMDYSFLVGIHYNSRGNSEHIRDQSLSVFDPSRMESTSSTPTSSKRKASLMRKAIVESDPVPSSNFLPHEMPSKSEKCSIFYRDEGGWLADIAGDGAGQIYYFGIIDTLTPYSFIKKAEHLFKSVKYDKHLISSVNPKEYATRFIKKAEHLFKSVKYDKHLISSVNPEEYATRFIRFLYQGILCLNDETSKVLESYFEKMKDVDLADARIDLNNIIQNANKTID</sequence>
<feature type="domain" description="PIPK" evidence="13">
    <location>
        <begin position="152"/>
        <end position="547"/>
    </location>
</feature>
<evidence type="ECO:0000256" key="1">
    <source>
        <dbReference type="ARBA" id="ARBA00000444"/>
    </source>
</evidence>
<feature type="compositionally biased region" description="Basic and acidic residues" evidence="12">
    <location>
        <begin position="19"/>
        <end position="31"/>
    </location>
</feature>
<dbReference type="OrthoDB" id="20783at2759"/>
<reference evidence="14 15" key="1">
    <citation type="journal article" date="2013" name="Curr. Biol.">
        <title>Shared signatures of parasitism and phylogenomics unite Cryptomycota and microsporidia.</title>
        <authorList>
            <person name="James T.Y."/>
            <person name="Pelin A."/>
            <person name="Bonen L."/>
            <person name="Ahrendt S."/>
            <person name="Sain D."/>
            <person name="Corradi N."/>
            <person name="Stajich J.E."/>
        </authorList>
    </citation>
    <scope>NUCLEOTIDE SEQUENCE [LARGE SCALE GENOMIC DNA]</scope>
    <source>
        <strain evidence="14 15">CSF55</strain>
    </source>
</reference>
<dbReference type="SUPFAM" id="SSF56104">
    <property type="entry name" value="SAICAR synthase-like"/>
    <property type="match status" value="2"/>
</dbReference>
<keyword evidence="15" id="KW-1185">Reference proteome</keyword>
<evidence type="ECO:0000256" key="3">
    <source>
        <dbReference type="ARBA" id="ARBA00022553"/>
    </source>
</evidence>
<dbReference type="Proteomes" id="UP000030755">
    <property type="component" value="Unassembled WGS sequence"/>
</dbReference>
<dbReference type="EC" id="2.7.1.68" evidence="2"/>
<dbReference type="EMBL" id="KE561162">
    <property type="protein sequence ID" value="EPZ32272.1"/>
    <property type="molecule type" value="Genomic_DNA"/>
</dbReference>
<dbReference type="GO" id="GO:0005886">
    <property type="term" value="C:plasma membrane"/>
    <property type="evidence" value="ECO:0007669"/>
    <property type="project" value="TreeGrafter"/>
</dbReference>
<dbReference type="CDD" id="cd17303">
    <property type="entry name" value="PIPKc_PIP5K_yeast_like"/>
    <property type="match status" value="1"/>
</dbReference>
<dbReference type="Gene3D" id="3.30.810.10">
    <property type="entry name" value="2-Layer Sandwich"/>
    <property type="match status" value="2"/>
</dbReference>
<dbReference type="InterPro" id="IPR027484">
    <property type="entry name" value="PInositol-4-P-5-kinase_N"/>
</dbReference>
<dbReference type="InterPro" id="IPR027483">
    <property type="entry name" value="PInositol-4-P-4/5-kinase_C_sf"/>
</dbReference>
<dbReference type="STRING" id="988480.A0A075AU76"/>
<evidence type="ECO:0000256" key="4">
    <source>
        <dbReference type="ARBA" id="ARBA00022679"/>
    </source>
</evidence>
<keyword evidence="6 11" id="KW-0418">Kinase</keyword>
<dbReference type="PANTHER" id="PTHR23086:SF8">
    <property type="entry name" value="PHOSPHATIDYLINOSITOL 5-PHOSPHATE 4-KINASE, ISOFORM A"/>
    <property type="match status" value="1"/>
</dbReference>
<evidence type="ECO:0000313" key="15">
    <source>
        <dbReference type="Proteomes" id="UP000030755"/>
    </source>
</evidence>
<feature type="region of interest" description="Disordered" evidence="12">
    <location>
        <begin position="1"/>
        <end position="32"/>
    </location>
</feature>
<dbReference type="SMART" id="SM00330">
    <property type="entry name" value="PIPKc"/>
    <property type="match status" value="1"/>
</dbReference>
<accession>A0A075AU76</accession>
<dbReference type="PROSITE" id="PS51455">
    <property type="entry name" value="PIPK"/>
    <property type="match status" value="1"/>
</dbReference>